<protein>
    <submittedName>
        <fullName evidence="1">Uncharacterized protein</fullName>
    </submittedName>
</protein>
<name>A0ABN0WKH3_9ACTN</name>
<gene>
    <name evidence="1" type="ORF">GCM10010319_14810</name>
</gene>
<evidence type="ECO:0000313" key="1">
    <source>
        <dbReference type="EMBL" id="GAA0339825.1"/>
    </source>
</evidence>
<dbReference type="Proteomes" id="UP001500063">
    <property type="component" value="Unassembled WGS sequence"/>
</dbReference>
<comment type="caution">
    <text evidence="1">The sequence shown here is derived from an EMBL/GenBank/DDBJ whole genome shotgun (WGS) entry which is preliminary data.</text>
</comment>
<dbReference type="EMBL" id="BAAABW010000008">
    <property type="protein sequence ID" value="GAA0339825.1"/>
    <property type="molecule type" value="Genomic_DNA"/>
</dbReference>
<reference evidence="1 2" key="1">
    <citation type="journal article" date="2019" name="Int. J. Syst. Evol. Microbiol.">
        <title>The Global Catalogue of Microorganisms (GCM) 10K type strain sequencing project: providing services to taxonomists for standard genome sequencing and annotation.</title>
        <authorList>
            <consortium name="The Broad Institute Genomics Platform"/>
            <consortium name="The Broad Institute Genome Sequencing Center for Infectious Disease"/>
            <person name="Wu L."/>
            <person name="Ma J."/>
        </authorList>
    </citation>
    <scope>NUCLEOTIDE SEQUENCE [LARGE SCALE GENOMIC DNA]</scope>
    <source>
        <strain evidence="1 2">JCM 4565</strain>
    </source>
</reference>
<keyword evidence="2" id="KW-1185">Reference proteome</keyword>
<proteinExistence type="predicted"/>
<organism evidence="1 2">
    <name type="scientific">Streptomyces blastmyceticus</name>
    <dbReference type="NCBI Taxonomy" id="68180"/>
    <lineage>
        <taxon>Bacteria</taxon>
        <taxon>Bacillati</taxon>
        <taxon>Actinomycetota</taxon>
        <taxon>Actinomycetes</taxon>
        <taxon>Kitasatosporales</taxon>
        <taxon>Streptomycetaceae</taxon>
        <taxon>Streptomyces</taxon>
    </lineage>
</organism>
<accession>A0ABN0WKH3</accession>
<sequence>MFEFFTATIQEIDRRGGFTTVHHCFGSYPLKGSACWLCVRQEANAEADYMGSGRYAVDTRTNRLGERMGSEGPYVQLRPVGGGREWDCPPGKLREPTEAELKKVVILGTPVDAIGVPRPCRKCHRFTLARVVATREGRLRDAAEIAEEKDRHWREEH</sequence>
<evidence type="ECO:0000313" key="2">
    <source>
        <dbReference type="Proteomes" id="UP001500063"/>
    </source>
</evidence>